<dbReference type="Pfam" id="PF03849">
    <property type="entry name" value="Tfb2"/>
    <property type="match status" value="1"/>
</dbReference>
<protein>
    <recommendedName>
        <fullName evidence="8">General transcription factor IIH subunit 4</fullName>
    </recommendedName>
</protein>
<dbReference type="NCBIfam" id="TIGR00625">
    <property type="entry name" value="tfb2"/>
    <property type="match status" value="1"/>
</dbReference>
<evidence type="ECO:0000256" key="8">
    <source>
        <dbReference type="RuleBase" id="RU364024"/>
    </source>
</evidence>
<dbReference type="STRING" id="361077.A0A151ZAK4"/>
<dbReference type="FunFam" id="3.30.70.2610:FF:000003">
    <property type="entry name" value="RNA polymerase II transcription factor B subunit 2"/>
    <property type="match status" value="1"/>
</dbReference>
<dbReference type="InterPro" id="IPR040662">
    <property type="entry name" value="Tfb2_C"/>
</dbReference>
<dbReference type="OMA" id="KGFIIIE"/>
<feature type="domain" description="Transcription factor Tfb2 C-terminal" evidence="9">
    <location>
        <begin position="373"/>
        <end position="440"/>
    </location>
</feature>
<gene>
    <name evidence="10" type="ORF">DLAC_07799</name>
</gene>
<comment type="function">
    <text evidence="8">Component of the general transcription and DNA repair factor IIH (TFIIH) core complex which is involved in general and transcription-coupled nucleotide excision repair (NER) of damaged DNA.</text>
</comment>
<dbReference type="PANTHER" id="PTHR13152:SF0">
    <property type="entry name" value="GENERAL TRANSCRIPTION FACTOR IIH SUBUNIT 4"/>
    <property type="match status" value="1"/>
</dbReference>
<keyword evidence="3 8" id="KW-0227">DNA damage</keyword>
<keyword evidence="4 8" id="KW-0805">Transcription regulation</keyword>
<keyword evidence="11" id="KW-1185">Reference proteome</keyword>
<accession>A0A151ZAK4</accession>
<dbReference type="AlphaFoldDB" id="A0A151ZAK4"/>
<evidence type="ECO:0000259" key="9">
    <source>
        <dbReference type="Pfam" id="PF18307"/>
    </source>
</evidence>
<keyword evidence="7 8" id="KW-0539">Nucleus</keyword>
<reference evidence="10 11" key="1">
    <citation type="submission" date="2015-12" db="EMBL/GenBank/DDBJ databases">
        <title>Dictyostelia acquired genes for synthesis and detection of signals that induce cell-type specialization by lateral gene transfer from prokaryotes.</title>
        <authorList>
            <person name="Gloeckner G."/>
            <person name="Schaap P."/>
        </authorList>
    </citation>
    <scope>NUCLEOTIDE SEQUENCE [LARGE SCALE GENOMIC DNA]</scope>
    <source>
        <strain evidence="10 11">TK</strain>
    </source>
</reference>
<evidence type="ECO:0000256" key="3">
    <source>
        <dbReference type="ARBA" id="ARBA00022763"/>
    </source>
</evidence>
<organism evidence="10 11">
    <name type="scientific">Tieghemostelium lacteum</name>
    <name type="common">Slime mold</name>
    <name type="synonym">Dictyostelium lacteum</name>
    <dbReference type="NCBI Taxonomy" id="361077"/>
    <lineage>
        <taxon>Eukaryota</taxon>
        <taxon>Amoebozoa</taxon>
        <taxon>Evosea</taxon>
        <taxon>Eumycetozoa</taxon>
        <taxon>Dictyostelia</taxon>
        <taxon>Dictyosteliales</taxon>
        <taxon>Raperosteliaceae</taxon>
        <taxon>Tieghemostelium</taxon>
    </lineage>
</organism>
<evidence type="ECO:0000256" key="7">
    <source>
        <dbReference type="ARBA" id="ARBA00023242"/>
    </source>
</evidence>
<dbReference type="PANTHER" id="PTHR13152">
    <property type="entry name" value="TFIIH, POLYPEPTIDE 4"/>
    <property type="match status" value="1"/>
</dbReference>
<evidence type="ECO:0000256" key="1">
    <source>
        <dbReference type="ARBA" id="ARBA00004123"/>
    </source>
</evidence>
<dbReference type="Pfam" id="PF18307">
    <property type="entry name" value="Tfb2_C"/>
    <property type="match status" value="1"/>
</dbReference>
<evidence type="ECO:0000313" key="10">
    <source>
        <dbReference type="EMBL" id="KYQ90924.1"/>
    </source>
</evidence>
<evidence type="ECO:0000313" key="11">
    <source>
        <dbReference type="Proteomes" id="UP000076078"/>
    </source>
</evidence>
<dbReference type="GO" id="GO:0005675">
    <property type="term" value="C:transcription factor TFIIH holo complex"/>
    <property type="evidence" value="ECO:0007669"/>
    <property type="project" value="TreeGrafter"/>
</dbReference>
<dbReference type="GO" id="GO:0000439">
    <property type="term" value="C:transcription factor TFIIH core complex"/>
    <property type="evidence" value="ECO:0007669"/>
    <property type="project" value="InterPro"/>
</dbReference>
<dbReference type="InterPro" id="IPR004598">
    <property type="entry name" value="TFIIH_p52/Tfb2"/>
</dbReference>
<evidence type="ECO:0000256" key="5">
    <source>
        <dbReference type="ARBA" id="ARBA00023163"/>
    </source>
</evidence>
<keyword evidence="6 8" id="KW-0234">DNA repair</keyword>
<proteinExistence type="inferred from homology"/>
<comment type="similarity">
    <text evidence="2 8">Belongs to the TFB2 family.</text>
</comment>
<sequence>MKIFQYLSSLNQEDLDQLYKDNWTCQAILRSLPPIGKQFILKLLMIDSIEFEQTKIWTQEISNQVHRETFKKLFDLKLLTKNKTCIQLNSIFQHNIKQSLMDMEHRVFSSDTTVKELKAPTIDELDQFSKTQWEKVLYLLSDEKSDSIPLISELLQSSNLTSRDGNGQLAITSEGFKFLLKDIYTQIWTLLIVYLDTIEKKYKSRIELLCFLFKLSFLQLGRGYLVSELTQLQKTLLTDLKQFGLIYIKSNDNPYFYPTRLIISLTTGKTLSLMQDIKTEQALSQKEQGYIILETNYRLYAYTSSSLQISLLSLFVKMLYRLPNLAVGIVTRESIRMALIHGITADQIIDFIRHNAHPNATLAGTPIPDVVAEQVKLWEAERNCVDYSKAVLYNSFPTLDCFNATVKYAKELNLFIYSNDSKKILVIDESGNEPIRNYIRKNFG</sequence>
<dbReference type="InParanoid" id="A0A151ZAK4"/>
<dbReference type="FunCoup" id="A0A151ZAK4">
    <property type="interactions" value="400"/>
</dbReference>
<name>A0A151ZAK4_TIELA</name>
<dbReference type="OrthoDB" id="364513at2759"/>
<evidence type="ECO:0000256" key="6">
    <source>
        <dbReference type="ARBA" id="ARBA00023204"/>
    </source>
</evidence>
<dbReference type="GO" id="GO:0003690">
    <property type="term" value="F:double-stranded DNA binding"/>
    <property type="evidence" value="ECO:0007669"/>
    <property type="project" value="TreeGrafter"/>
</dbReference>
<dbReference type="GO" id="GO:0001671">
    <property type="term" value="F:ATPase activator activity"/>
    <property type="evidence" value="ECO:0007669"/>
    <property type="project" value="InterPro"/>
</dbReference>
<dbReference type="GO" id="GO:0006289">
    <property type="term" value="P:nucleotide-excision repair"/>
    <property type="evidence" value="ECO:0007669"/>
    <property type="project" value="InterPro"/>
</dbReference>
<keyword evidence="5 8" id="KW-0804">Transcription</keyword>
<dbReference type="EMBL" id="LODT01000035">
    <property type="protein sequence ID" value="KYQ90924.1"/>
    <property type="molecule type" value="Genomic_DNA"/>
</dbReference>
<dbReference type="Gene3D" id="3.30.70.2610">
    <property type="match status" value="1"/>
</dbReference>
<comment type="caution">
    <text evidence="10">The sequence shown here is derived from an EMBL/GenBank/DDBJ whole genome shotgun (WGS) entry which is preliminary data.</text>
</comment>
<evidence type="ECO:0000256" key="4">
    <source>
        <dbReference type="ARBA" id="ARBA00023015"/>
    </source>
</evidence>
<dbReference type="Proteomes" id="UP000076078">
    <property type="component" value="Unassembled WGS sequence"/>
</dbReference>
<comment type="subcellular location">
    <subcellularLocation>
        <location evidence="1 8">Nucleus</location>
    </subcellularLocation>
</comment>
<evidence type="ECO:0000256" key="2">
    <source>
        <dbReference type="ARBA" id="ARBA00007132"/>
    </source>
</evidence>